<keyword evidence="9 15" id="KW-0862">Zinc</keyword>
<dbReference type="PROSITE" id="PS51747">
    <property type="entry name" value="CYT_DCMP_DEAMINASES_2"/>
    <property type="match status" value="1"/>
</dbReference>
<dbReference type="InterPro" id="IPR024072">
    <property type="entry name" value="DHFR-like_dom_sf"/>
</dbReference>
<keyword evidence="7 15" id="KW-0479">Metal-binding</keyword>
<evidence type="ECO:0000256" key="3">
    <source>
        <dbReference type="ARBA" id="ARBA00004910"/>
    </source>
</evidence>
<dbReference type="SUPFAM" id="SSF53927">
    <property type="entry name" value="Cytidine deaminase-like"/>
    <property type="match status" value="1"/>
</dbReference>
<evidence type="ECO:0000256" key="2">
    <source>
        <dbReference type="ARBA" id="ARBA00004882"/>
    </source>
</evidence>
<evidence type="ECO:0000256" key="1">
    <source>
        <dbReference type="ARBA" id="ARBA00002151"/>
    </source>
</evidence>
<evidence type="ECO:0000256" key="5">
    <source>
        <dbReference type="ARBA" id="ARBA00007417"/>
    </source>
</evidence>
<evidence type="ECO:0000256" key="13">
    <source>
        <dbReference type="ARBA" id="ARBA00049861"/>
    </source>
</evidence>
<evidence type="ECO:0000256" key="14">
    <source>
        <dbReference type="ARBA" id="ARBA00049886"/>
    </source>
</evidence>
<comment type="catalytic activity">
    <reaction evidence="13 15">
        <text>5-amino-6-(5-phospho-D-ribitylamino)uracil + NADP(+) = 5-amino-6-(5-phospho-D-ribosylamino)uracil + NADPH + H(+)</text>
        <dbReference type="Rhea" id="RHEA:17845"/>
        <dbReference type="ChEBI" id="CHEBI:15378"/>
        <dbReference type="ChEBI" id="CHEBI:57783"/>
        <dbReference type="ChEBI" id="CHEBI:58349"/>
        <dbReference type="ChEBI" id="CHEBI:58421"/>
        <dbReference type="ChEBI" id="CHEBI:58453"/>
        <dbReference type="EC" id="1.1.1.193"/>
    </reaction>
</comment>
<evidence type="ECO:0000256" key="9">
    <source>
        <dbReference type="ARBA" id="ARBA00022833"/>
    </source>
</evidence>
<comment type="pathway">
    <text evidence="3 15">Cofactor biosynthesis; riboflavin biosynthesis; 5-amino-6-(D-ribitylamino)uracil from GTP: step 3/4.</text>
</comment>
<name>A0A9D1PSU8_9FIRM</name>
<dbReference type="GO" id="GO:0008835">
    <property type="term" value="F:diaminohydroxyphosphoribosylaminopyrimidine deaminase activity"/>
    <property type="evidence" value="ECO:0007669"/>
    <property type="project" value="UniProtKB-EC"/>
</dbReference>
<comment type="catalytic activity">
    <reaction evidence="14 15">
        <text>2,5-diamino-6-hydroxy-4-(5-phosphoribosylamino)-pyrimidine + H2O + H(+) = 5-amino-6-(5-phospho-D-ribosylamino)uracil + NH4(+)</text>
        <dbReference type="Rhea" id="RHEA:21868"/>
        <dbReference type="ChEBI" id="CHEBI:15377"/>
        <dbReference type="ChEBI" id="CHEBI:15378"/>
        <dbReference type="ChEBI" id="CHEBI:28938"/>
        <dbReference type="ChEBI" id="CHEBI:58453"/>
        <dbReference type="ChEBI" id="CHEBI:58614"/>
        <dbReference type="EC" id="3.5.4.26"/>
    </reaction>
</comment>
<comment type="similarity">
    <text evidence="5 15">In the C-terminal section; belongs to the HTP reductase family.</text>
</comment>
<dbReference type="Gene3D" id="3.40.430.10">
    <property type="entry name" value="Dihydrofolate Reductase, subunit A"/>
    <property type="match status" value="1"/>
</dbReference>
<feature type="domain" description="CMP/dCMP-type deaminase" evidence="19">
    <location>
        <begin position="1"/>
        <end position="123"/>
    </location>
</feature>
<evidence type="ECO:0000259" key="19">
    <source>
        <dbReference type="PROSITE" id="PS51747"/>
    </source>
</evidence>
<feature type="binding site" evidence="17">
    <location>
        <position position="207"/>
    </location>
    <ligand>
        <name>substrate</name>
    </ligand>
</feature>
<dbReference type="Pfam" id="PF01872">
    <property type="entry name" value="RibD_C"/>
    <property type="match status" value="1"/>
</dbReference>
<feature type="binding site" evidence="17">
    <location>
        <position position="204"/>
    </location>
    <ligand>
        <name>substrate</name>
    </ligand>
</feature>
<feature type="binding site" evidence="17">
    <location>
        <position position="154"/>
    </location>
    <ligand>
        <name>NADP(+)</name>
        <dbReference type="ChEBI" id="CHEBI:58349"/>
    </ligand>
</feature>
<evidence type="ECO:0000256" key="12">
    <source>
        <dbReference type="ARBA" id="ARBA00023268"/>
    </source>
</evidence>
<evidence type="ECO:0000256" key="15">
    <source>
        <dbReference type="PIRNR" id="PIRNR006769"/>
    </source>
</evidence>
<protein>
    <recommendedName>
        <fullName evidence="15">Riboflavin biosynthesis protein RibD</fullName>
    </recommendedName>
    <domain>
        <recommendedName>
            <fullName evidence="15">Diaminohydroxyphosphoribosylaminopyrimidine deaminase</fullName>
            <shortName evidence="15">DRAP deaminase</shortName>
            <ecNumber evidence="15">3.5.4.26</ecNumber>
        </recommendedName>
        <alternativeName>
            <fullName evidence="15">Riboflavin-specific deaminase</fullName>
        </alternativeName>
    </domain>
    <domain>
        <recommendedName>
            <fullName evidence="15">5-amino-6-(5-phosphoribosylamino)uracil reductase</fullName>
            <ecNumber evidence="15">1.1.1.193</ecNumber>
        </recommendedName>
        <alternativeName>
            <fullName evidence="15">HTP reductase</fullName>
        </alternativeName>
    </domain>
</protein>
<evidence type="ECO:0000256" key="6">
    <source>
        <dbReference type="ARBA" id="ARBA00022619"/>
    </source>
</evidence>
<dbReference type="EMBL" id="DXIJ01000137">
    <property type="protein sequence ID" value="HIV86426.1"/>
    <property type="molecule type" value="Genomic_DNA"/>
</dbReference>
<dbReference type="SUPFAM" id="SSF53597">
    <property type="entry name" value="Dihydrofolate reductase-like"/>
    <property type="match status" value="1"/>
</dbReference>
<dbReference type="FunFam" id="3.40.140.10:FF:000025">
    <property type="entry name" value="Riboflavin biosynthesis protein RibD"/>
    <property type="match status" value="1"/>
</dbReference>
<feature type="binding site" evidence="18">
    <location>
        <position position="50"/>
    </location>
    <ligand>
        <name>Zn(2+)</name>
        <dbReference type="ChEBI" id="CHEBI:29105"/>
        <note>catalytic</note>
    </ligand>
</feature>
<dbReference type="PIRSF" id="PIRSF006769">
    <property type="entry name" value="RibD"/>
    <property type="match status" value="1"/>
</dbReference>
<keyword evidence="10 15" id="KW-0521">NADP</keyword>
<keyword evidence="8 15" id="KW-0378">Hydrolase</keyword>
<dbReference type="InterPro" id="IPR016192">
    <property type="entry name" value="APOBEC/CMP_deaminase_Zn-bd"/>
</dbReference>
<feature type="binding site" evidence="17">
    <location>
        <position position="200"/>
    </location>
    <ligand>
        <name>NADP(+)</name>
        <dbReference type="ChEBI" id="CHEBI:58349"/>
    </ligand>
</feature>
<dbReference type="GO" id="GO:0009231">
    <property type="term" value="P:riboflavin biosynthetic process"/>
    <property type="evidence" value="ECO:0007669"/>
    <property type="project" value="UniProtKB-KW"/>
</dbReference>
<evidence type="ECO:0000313" key="20">
    <source>
        <dbReference type="EMBL" id="HIV86426.1"/>
    </source>
</evidence>
<dbReference type="PANTHER" id="PTHR38011:SF7">
    <property type="entry name" value="2,5-DIAMINO-6-RIBOSYLAMINO-4(3H)-PYRIMIDINONE 5'-PHOSPHATE REDUCTASE"/>
    <property type="match status" value="1"/>
</dbReference>
<evidence type="ECO:0000256" key="16">
    <source>
        <dbReference type="PIRSR" id="PIRSR006769-1"/>
    </source>
</evidence>
<dbReference type="NCBIfam" id="TIGR00326">
    <property type="entry name" value="eubact_ribD"/>
    <property type="match status" value="1"/>
</dbReference>
<comment type="cofactor">
    <cofactor evidence="15 18">
        <name>Zn(2+)</name>
        <dbReference type="ChEBI" id="CHEBI:29105"/>
    </cofactor>
    <text evidence="15 18">Binds 1 zinc ion.</text>
</comment>
<comment type="similarity">
    <text evidence="4 15">In the N-terminal section; belongs to the cytidine and deoxycytidylate deaminase family.</text>
</comment>
<dbReference type="GO" id="GO:0008270">
    <property type="term" value="F:zinc ion binding"/>
    <property type="evidence" value="ECO:0007669"/>
    <property type="project" value="InterPro"/>
</dbReference>
<evidence type="ECO:0000256" key="18">
    <source>
        <dbReference type="PIRSR" id="PIRSR006769-3"/>
    </source>
</evidence>
<proteinExistence type="inferred from homology"/>
<organism evidence="20 21">
    <name type="scientific">Candidatus Monoglobus merdigallinarum</name>
    <dbReference type="NCBI Taxonomy" id="2838698"/>
    <lineage>
        <taxon>Bacteria</taxon>
        <taxon>Bacillati</taxon>
        <taxon>Bacillota</taxon>
        <taxon>Clostridia</taxon>
        <taxon>Monoglobales</taxon>
        <taxon>Monoglobaceae</taxon>
        <taxon>Monoglobus</taxon>
    </lineage>
</organism>
<feature type="binding site" evidence="17">
    <location>
        <position position="170"/>
    </location>
    <ligand>
        <name>NADP(+)</name>
        <dbReference type="ChEBI" id="CHEBI:58349"/>
    </ligand>
</feature>
<evidence type="ECO:0000256" key="11">
    <source>
        <dbReference type="ARBA" id="ARBA00023002"/>
    </source>
</evidence>
<dbReference type="GO" id="GO:0008703">
    <property type="term" value="F:5-amino-6-(5-phosphoribosylamino)uracil reductase activity"/>
    <property type="evidence" value="ECO:0007669"/>
    <property type="project" value="UniProtKB-EC"/>
</dbReference>
<feature type="binding site" evidence="18">
    <location>
        <position position="75"/>
    </location>
    <ligand>
        <name>Zn(2+)</name>
        <dbReference type="ChEBI" id="CHEBI:29105"/>
        <note>catalytic</note>
    </ligand>
</feature>
<dbReference type="InterPro" id="IPR002125">
    <property type="entry name" value="CMP_dCMP_dom"/>
</dbReference>
<dbReference type="PANTHER" id="PTHR38011">
    <property type="entry name" value="DIHYDROFOLATE REDUCTASE FAMILY PROTEIN (AFU_ORTHOLOGUE AFUA_8G06820)"/>
    <property type="match status" value="1"/>
</dbReference>
<dbReference type="Proteomes" id="UP000824162">
    <property type="component" value="Unassembled WGS sequence"/>
</dbReference>
<evidence type="ECO:0000256" key="8">
    <source>
        <dbReference type="ARBA" id="ARBA00022801"/>
    </source>
</evidence>
<dbReference type="Gene3D" id="3.40.140.10">
    <property type="entry name" value="Cytidine Deaminase, domain 2"/>
    <property type="match status" value="1"/>
</dbReference>
<feature type="binding site" evidence="18">
    <location>
        <position position="84"/>
    </location>
    <ligand>
        <name>Zn(2+)</name>
        <dbReference type="ChEBI" id="CHEBI:29105"/>
        <note>catalytic</note>
    </ligand>
</feature>
<dbReference type="InterPro" id="IPR016193">
    <property type="entry name" value="Cytidine_deaminase-like"/>
</dbReference>
<keyword evidence="12" id="KW-0511">Multifunctional enzyme</keyword>
<feature type="active site" description="Proton donor" evidence="16">
    <location>
        <position position="52"/>
    </location>
</feature>
<evidence type="ECO:0000256" key="17">
    <source>
        <dbReference type="PIRSR" id="PIRSR006769-2"/>
    </source>
</evidence>
<dbReference type="NCBIfam" id="TIGR00227">
    <property type="entry name" value="ribD_Cterm"/>
    <property type="match status" value="1"/>
</dbReference>
<dbReference type="InterPro" id="IPR002734">
    <property type="entry name" value="RibDG_C"/>
</dbReference>
<dbReference type="InterPro" id="IPR004794">
    <property type="entry name" value="Eubact_RibD"/>
</dbReference>
<feature type="binding site" evidence="17">
    <location>
        <position position="196"/>
    </location>
    <ligand>
        <name>NADP(+)</name>
        <dbReference type="ChEBI" id="CHEBI:58349"/>
    </ligand>
</feature>
<dbReference type="EC" id="1.1.1.193" evidence="15"/>
<dbReference type="InterPro" id="IPR050765">
    <property type="entry name" value="Riboflavin_Biosynth_HTPR"/>
</dbReference>
<evidence type="ECO:0000256" key="7">
    <source>
        <dbReference type="ARBA" id="ARBA00022723"/>
    </source>
</evidence>
<comment type="caution">
    <text evidence="20">The sequence shown here is derived from an EMBL/GenBank/DDBJ whole genome shotgun (WGS) entry which is preliminary data.</text>
</comment>
<feature type="binding site" evidence="17">
    <location>
        <position position="168"/>
    </location>
    <ligand>
        <name>substrate</name>
    </ligand>
</feature>
<keyword evidence="11 15" id="KW-0560">Oxidoreductase</keyword>
<sequence>MTDADYMRHALKLAEKGCGRVSPNPMVGAVIVKDGRIIGEGYHEKYGGPHAERNALKNCTEDPRGSTVYVTLEPCCHFGKTPPCTDAIIERGIARVVIGSSDPNPKVSGGGIRKLKEHGISVETGVLKGECDRLNRVFFHYITERTPYVIMKYAMTTDGKTATYTGASRWISGEASRERVHRDRGRYSAVMAGSGTVIKDDPMLNCRALGGRDPVRIICDTRLRTPLSSRLLATAHDIRTIIATACTDSGLTEKYTACGAEILNVLTKNGHIDLSELMKLLGGLGIDSVILEGGGTLNWSALRSGIVKLVQCYISPKLFGGAEAPSPVGGMGVELPRDAFRLTAPEITRLGDDILLESEVIPNCSRE</sequence>
<evidence type="ECO:0000256" key="10">
    <source>
        <dbReference type="ARBA" id="ARBA00022857"/>
    </source>
</evidence>
<feature type="binding site" evidence="17">
    <location>
        <position position="221"/>
    </location>
    <ligand>
        <name>NADP(+)</name>
        <dbReference type="ChEBI" id="CHEBI:58349"/>
    </ligand>
</feature>
<comment type="pathway">
    <text evidence="2 15">Cofactor biosynthesis; riboflavin biosynthesis; 5-amino-6-(D-ribitylamino)uracil from GTP: step 2/4.</text>
</comment>
<keyword evidence="6 15" id="KW-0686">Riboflavin biosynthesis</keyword>
<gene>
    <name evidence="20" type="primary">ribD</name>
    <name evidence="20" type="ORF">H9900_06440</name>
</gene>
<dbReference type="Pfam" id="PF00383">
    <property type="entry name" value="dCMP_cyt_deam_1"/>
    <property type="match status" value="1"/>
</dbReference>
<accession>A0A9D1PSU8</accession>
<dbReference type="PROSITE" id="PS00903">
    <property type="entry name" value="CYT_DCMP_DEAMINASES_1"/>
    <property type="match status" value="1"/>
</dbReference>
<comment type="function">
    <text evidence="1 15">Converts 2,5-diamino-6-(ribosylamino)-4(3h)-pyrimidinone 5'-phosphate into 5-amino-6-(ribosylamino)-2,4(1h,3h)-pyrimidinedione 5'-phosphate.</text>
</comment>
<feature type="binding site" evidence="17">
    <location>
        <begin position="294"/>
        <end position="300"/>
    </location>
    <ligand>
        <name>NADP(+)</name>
        <dbReference type="ChEBI" id="CHEBI:58349"/>
    </ligand>
</feature>
<dbReference type="InterPro" id="IPR011549">
    <property type="entry name" value="RibD_C"/>
</dbReference>
<dbReference type="GO" id="GO:0050661">
    <property type="term" value="F:NADP binding"/>
    <property type="evidence" value="ECO:0007669"/>
    <property type="project" value="InterPro"/>
</dbReference>
<dbReference type="CDD" id="cd01284">
    <property type="entry name" value="Riboflavin_deaminase-reductase"/>
    <property type="match status" value="1"/>
</dbReference>
<feature type="binding site" evidence="17">
    <location>
        <position position="292"/>
    </location>
    <ligand>
        <name>substrate</name>
    </ligand>
</feature>
<reference evidence="20" key="1">
    <citation type="journal article" date="2021" name="PeerJ">
        <title>Extensive microbial diversity within the chicken gut microbiome revealed by metagenomics and culture.</title>
        <authorList>
            <person name="Gilroy R."/>
            <person name="Ravi A."/>
            <person name="Getino M."/>
            <person name="Pursley I."/>
            <person name="Horton D.L."/>
            <person name="Alikhan N.F."/>
            <person name="Baker D."/>
            <person name="Gharbi K."/>
            <person name="Hall N."/>
            <person name="Watson M."/>
            <person name="Adriaenssens E.M."/>
            <person name="Foster-Nyarko E."/>
            <person name="Jarju S."/>
            <person name="Secka A."/>
            <person name="Antonio M."/>
            <person name="Oren A."/>
            <person name="Chaudhuri R.R."/>
            <person name="La Ragione R."/>
            <person name="Hildebrand F."/>
            <person name="Pallen M.J."/>
        </authorList>
    </citation>
    <scope>NUCLEOTIDE SEQUENCE</scope>
    <source>
        <strain evidence="20">5790</strain>
    </source>
</reference>
<evidence type="ECO:0000256" key="4">
    <source>
        <dbReference type="ARBA" id="ARBA00005259"/>
    </source>
</evidence>
<dbReference type="AlphaFoldDB" id="A0A9D1PSU8"/>
<evidence type="ECO:0000313" key="21">
    <source>
        <dbReference type="Proteomes" id="UP000824162"/>
    </source>
</evidence>
<dbReference type="EC" id="3.5.4.26" evidence="15"/>
<feature type="binding site" evidence="17">
    <location>
        <position position="184"/>
    </location>
    <ligand>
        <name>substrate</name>
    </ligand>
</feature>
<reference evidence="20" key="2">
    <citation type="submission" date="2021-04" db="EMBL/GenBank/DDBJ databases">
        <authorList>
            <person name="Gilroy R."/>
        </authorList>
    </citation>
    <scope>NUCLEOTIDE SEQUENCE</scope>
    <source>
        <strain evidence="20">5790</strain>
    </source>
</reference>